<dbReference type="AlphaFoldDB" id="A0AB34J2B9"/>
<feature type="domain" description="K Homology" evidence="3">
    <location>
        <begin position="322"/>
        <end position="397"/>
    </location>
</feature>
<evidence type="ECO:0000313" key="5">
    <source>
        <dbReference type="Proteomes" id="UP001515480"/>
    </source>
</evidence>
<evidence type="ECO:0000256" key="1">
    <source>
        <dbReference type="ARBA" id="ARBA00022737"/>
    </source>
</evidence>
<dbReference type="SMART" id="SM00322">
    <property type="entry name" value="KH"/>
    <property type="match status" value="4"/>
</dbReference>
<dbReference type="PANTHER" id="PTHR10288">
    <property type="entry name" value="KH DOMAIN CONTAINING RNA BINDING PROTEIN"/>
    <property type="match status" value="1"/>
</dbReference>
<dbReference type="Pfam" id="PF00013">
    <property type="entry name" value="KH_1"/>
    <property type="match status" value="4"/>
</dbReference>
<keyword evidence="2" id="KW-0694">RNA-binding</keyword>
<dbReference type="Gene3D" id="3.30.1370.10">
    <property type="entry name" value="K Homology domain, type 1"/>
    <property type="match status" value="4"/>
</dbReference>
<dbReference type="CDD" id="cd00105">
    <property type="entry name" value="KH-I"/>
    <property type="match status" value="4"/>
</dbReference>
<reference evidence="4 5" key="1">
    <citation type="journal article" date="2024" name="Science">
        <title>Giant polyketide synthase enzymes in the biosynthesis of giant marine polyether toxins.</title>
        <authorList>
            <person name="Fallon T.R."/>
            <person name="Shende V.V."/>
            <person name="Wierzbicki I.H."/>
            <person name="Pendleton A.L."/>
            <person name="Watervoot N.F."/>
            <person name="Auber R.P."/>
            <person name="Gonzalez D.J."/>
            <person name="Wisecaver J.H."/>
            <person name="Moore B.S."/>
        </authorList>
    </citation>
    <scope>NUCLEOTIDE SEQUENCE [LARGE SCALE GENOMIC DNA]</scope>
    <source>
        <strain evidence="4 5">12B1</strain>
    </source>
</reference>
<dbReference type="PROSITE" id="PS50084">
    <property type="entry name" value="KH_TYPE_1"/>
    <property type="match status" value="4"/>
</dbReference>
<evidence type="ECO:0000259" key="3">
    <source>
        <dbReference type="SMART" id="SM00322"/>
    </source>
</evidence>
<proteinExistence type="predicted"/>
<dbReference type="InterPro" id="IPR036612">
    <property type="entry name" value="KH_dom_type_1_sf"/>
</dbReference>
<comment type="caution">
    <text evidence="4">The sequence shown here is derived from an EMBL/GenBank/DDBJ whole genome shotgun (WGS) entry which is preliminary data.</text>
</comment>
<dbReference type="GO" id="GO:0003723">
    <property type="term" value="F:RNA binding"/>
    <property type="evidence" value="ECO:0007669"/>
    <property type="project" value="UniProtKB-UniRule"/>
</dbReference>
<dbReference type="EMBL" id="JBGBPQ010000014">
    <property type="protein sequence ID" value="KAL1511076.1"/>
    <property type="molecule type" value="Genomic_DNA"/>
</dbReference>
<evidence type="ECO:0000256" key="2">
    <source>
        <dbReference type="PROSITE-ProRule" id="PRU00117"/>
    </source>
</evidence>
<accession>A0AB34J2B9</accession>
<organism evidence="4 5">
    <name type="scientific">Prymnesium parvum</name>
    <name type="common">Toxic golden alga</name>
    <dbReference type="NCBI Taxonomy" id="97485"/>
    <lineage>
        <taxon>Eukaryota</taxon>
        <taxon>Haptista</taxon>
        <taxon>Haptophyta</taxon>
        <taxon>Prymnesiophyceae</taxon>
        <taxon>Prymnesiales</taxon>
        <taxon>Prymnesiaceae</taxon>
        <taxon>Prymnesium</taxon>
    </lineage>
</organism>
<dbReference type="SUPFAM" id="SSF54791">
    <property type="entry name" value="Eukaryotic type KH-domain (KH-domain type I)"/>
    <property type="match status" value="4"/>
</dbReference>
<evidence type="ECO:0000313" key="4">
    <source>
        <dbReference type="EMBL" id="KAL1511076.1"/>
    </source>
</evidence>
<feature type="domain" description="K Homology" evidence="3">
    <location>
        <begin position="9"/>
        <end position="84"/>
    </location>
</feature>
<feature type="domain" description="K Homology" evidence="3">
    <location>
        <begin position="212"/>
        <end position="287"/>
    </location>
</feature>
<name>A0AB34J2B9_PRYPA</name>
<feature type="domain" description="K Homology" evidence="3">
    <location>
        <begin position="109"/>
        <end position="183"/>
    </location>
</feature>
<dbReference type="InterPro" id="IPR004087">
    <property type="entry name" value="KH_dom"/>
</dbReference>
<dbReference type="Proteomes" id="UP001515480">
    <property type="component" value="Unassembled WGS sequence"/>
</dbReference>
<protein>
    <recommendedName>
        <fullName evidence="3">K Homology domain-containing protein</fullName>
    </recommendedName>
</protein>
<keyword evidence="5" id="KW-1185">Reference proteome</keyword>
<dbReference type="InterPro" id="IPR004088">
    <property type="entry name" value="KH_dom_type_1"/>
</dbReference>
<gene>
    <name evidence="4" type="ORF">AB1Y20_005899</name>
</gene>
<sequence>MMLHNEYMPSAELVVEIPNGNEVNQLIGVKGANINQLQLETGTHITVQKASEVLPGVTVRRVTISGGDASLRQHCASRILAQVHEFHTAGAAPPPIAMGYGPQSAGPSAGGSTVIEIPNGPEVNFVIGRAGATINALQAETSTRITVQRAAEVPPGAAVRLVTITGPEPQRMRCIALLRAKVLEYQFSAGAPAGGGLAPSAAAGTPAAASGGGCELVIDIPNGLTVNHVIGARGTTINAMQQETGTHISVQRASEVPPGCSVRQVVITGGDEAARERCAALVQAKVAEYQTLTTSASANGAASERPEADAAVTPYGPPTAAAGGSLVLEIPNGNEVNHLIGAKGVTINSLQQETGTHISVQRASEVPTGCSVRQVVITGGSELQRARCCELVRAKVLEYQLEKAEEQPEAKRRKPSMGAPPAVPLGYQMPYYGYGTVGDPAVYGGLAVDPYGQYTDPNLHYAQYYMMGSHLVAPDTGLPPAYADPQGYSAPPTNGSAP</sequence>
<keyword evidence="1" id="KW-0677">Repeat</keyword>